<dbReference type="Pfam" id="PF00501">
    <property type="entry name" value="AMP-binding"/>
    <property type="match status" value="1"/>
</dbReference>
<dbReference type="Gene3D" id="3.40.50.12780">
    <property type="entry name" value="N-terminal domain of ligase-like"/>
    <property type="match status" value="1"/>
</dbReference>
<protein>
    <recommendedName>
        <fullName evidence="5">Ig-like domain-containing protein</fullName>
    </recommendedName>
</protein>
<dbReference type="SUPFAM" id="SSF56801">
    <property type="entry name" value="Acetyl-CoA synthetase-like"/>
    <property type="match status" value="1"/>
</dbReference>
<evidence type="ECO:0000256" key="3">
    <source>
        <dbReference type="ARBA" id="ARBA00022598"/>
    </source>
</evidence>
<keyword evidence="7" id="KW-1185">Reference proteome</keyword>
<evidence type="ECO:0000313" key="6">
    <source>
        <dbReference type="EMBL" id="KAK9062152.1"/>
    </source>
</evidence>
<evidence type="ECO:0000313" key="7">
    <source>
        <dbReference type="Proteomes" id="UP001408789"/>
    </source>
</evidence>
<dbReference type="InterPro" id="IPR000873">
    <property type="entry name" value="AMP-dep_synth/lig_dom"/>
</dbReference>
<comment type="pathway">
    <text evidence="1">Phytoalexin biosynthesis; 3,4',5-trihydroxystilbene biosynthesis; 3,4',5-trihydroxystilbene from trans-4-coumarate: step 1/2.</text>
</comment>
<dbReference type="GO" id="GO:0106286">
    <property type="term" value="F:(E)-caffeate-CoA ligase activity"/>
    <property type="evidence" value="ECO:0007669"/>
    <property type="project" value="UniProtKB-ARBA"/>
</dbReference>
<evidence type="ECO:0000256" key="2">
    <source>
        <dbReference type="ARBA" id="ARBA00006432"/>
    </source>
</evidence>
<dbReference type="Pfam" id="PF13193">
    <property type="entry name" value="AMP-binding_C"/>
    <property type="match status" value="1"/>
</dbReference>
<sequence>MRLNSSSKLASVYENHHHVTMDQFRPTPPNSTPLTPLTFLDRCATVYGDSPSVVYGGTTYTWQQTRQRCLRVASSINNLGIKRQQVVSVIAPNIPAMYELYFAIPFAGAVINSINTRLDARTVSVILTHSESKLVFVDYQSASLVLDALSMFPSTAPKPKLVLVTDEDELVSTKSMLRFQCTYESMVENGDPGFNWIRPGSEWDPITLNYTSGTTSSPKGVVHCHRGMFLVAVDSLIEWSVPKQPVYLWTLPMFHANGWGYTWGMAAVGATNICLRKFDAGVIYDSIDKHGVTHMCGAPVVLNMLSNAPAVKMLKSPVNIMTAGAPPPATVLARAESIGFVISHGYGLTETGGLVVTCAWKRKWNRLPGTERARLKSRQGVRTVGFTNMDVVDPESGVSVTRDGLTLGEVVLRGGCVMLGYFKDPEETKKSMRENGWFYTGDVAVMHPDEYLEIKDRSKDVIISGGENLSSVEVESVLYTHPAVGEAAVVARADEFWGETPCAFVSLKAEMAGKVRDKEVVEYCRGKLPGYMVPKTVVFMEELPKTSTGKIQKFVLREMAKAMGQTRKSRM</sequence>
<accession>A0AAP0CXK8</accession>
<evidence type="ECO:0000256" key="4">
    <source>
        <dbReference type="ARBA" id="ARBA00023051"/>
    </source>
</evidence>
<gene>
    <name evidence="6" type="ORF">SSX86_019338</name>
</gene>
<keyword evidence="4" id="KW-0587">Phenylpropanoid metabolism</keyword>
<dbReference type="GO" id="GO:0009698">
    <property type="term" value="P:phenylpropanoid metabolic process"/>
    <property type="evidence" value="ECO:0007669"/>
    <property type="project" value="UniProtKB-KW"/>
</dbReference>
<dbReference type="InterPro" id="IPR020845">
    <property type="entry name" value="AMP-binding_CS"/>
</dbReference>
<dbReference type="FunFam" id="3.30.300.30:FF:000008">
    <property type="entry name" value="2,3-dihydroxybenzoate-AMP ligase"/>
    <property type="match status" value="1"/>
</dbReference>
<dbReference type="Gene3D" id="3.30.300.30">
    <property type="match status" value="1"/>
</dbReference>
<dbReference type="Proteomes" id="UP001408789">
    <property type="component" value="Unassembled WGS sequence"/>
</dbReference>
<comment type="similarity">
    <text evidence="2">Belongs to the ATP-dependent AMP-binding enzyme family.</text>
</comment>
<dbReference type="InterPro" id="IPR025110">
    <property type="entry name" value="AMP-bd_C"/>
</dbReference>
<comment type="caution">
    <text evidence="6">The sequence shown here is derived from an EMBL/GenBank/DDBJ whole genome shotgun (WGS) entry which is preliminary data.</text>
</comment>
<name>A0AAP0CXK8_9ASTR</name>
<feature type="domain" description="Ig-like" evidence="5">
    <location>
        <begin position="159"/>
        <end position="224"/>
    </location>
</feature>
<organism evidence="6 7">
    <name type="scientific">Deinandra increscens subsp. villosa</name>
    <dbReference type="NCBI Taxonomy" id="3103831"/>
    <lineage>
        <taxon>Eukaryota</taxon>
        <taxon>Viridiplantae</taxon>
        <taxon>Streptophyta</taxon>
        <taxon>Embryophyta</taxon>
        <taxon>Tracheophyta</taxon>
        <taxon>Spermatophyta</taxon>
        <taxon>Magnoliopsida</taxon>
        <taxon>eudicotyledons</taxon>
        <taxon>Gunneridae</taxon>
        <taxon>Pentapetalae</taxon>
        <taxon>asterids</taxon>
        <taxon>campanulids</taxon>
        <taxon>Asterales</taxon>
        <taxon>Asteraceae</taxon>
        <taxon>Asteroideae</taxon>
        <taxon>Heliantheae alliance</taxon>
        <taxon>Madieae</taxon>
        <taxon>Madiinae</taxon>
        <taxon>Deinandra</taxon>
    </lineage>
</organism>
<reference evidence="6 7" key="1">
    <citation type="submission" date="2024-04" db="EMBL/GenBank/DDBJ databases">
        <title>The reference genome of an endangered Asteraceae, Deinandra increscens subsp. villosa, native to the Central Coast of California.</title>
        <authorList>
            <person name="Guilliams M."/>
            <person name="Hasenstab-Lehman K."/>
            <person name="Meyer R."/>
            <person name="Mcevoy S."/>
        </authorList>
    </citation>
    <scope>NUCLEOTIDE SEQUENCE [LARGE SCALE GENOMIC DNA]</scope>
    <source>
        <tissue evidence="6">Leaf</tissue>
    </source>
</reference>
<dbReference type="InterPro" id="IPR042099">
    <property type="entry name" value="ANL_N_sf"/>
</dbReference>
<evidence type="ECO:0000256" key="1">
    <source>
        <dbReference type="ARBA" id="ARBA00004930"/>
    </source>
</evidence>
<dbReference type="PROSITE" id="PS00455">
    <property type="entry name" value="AMP_BINDING"/>
    <property type="match status" value="1"/>
</dbReference>
<dbReference type="AlphaFoldDB" id="A0AAP0CXK8"/>
<dbReference type="InterPro" id="IPR045851">
    <property type="entry name" value="AMP-bd_C_sf"/>
</dbReference>
<dbReference type="CDD" id="cd12118">
    <property type="entry name" value="ttLC_FACS_AEE21_like"/>
    <property type="match status" value="1"/>
</dbReference>
<dbReference type="EMBL" id="JBCNJP010000019">
    <property type="protein sequence ID" value="KAK9062152.1"/>
    <property type="molecule type" value="Genomic_DNA"/>
</dbReference>
<dbReference type="PANTHER" id="PTHR43859:SF57">
    <property type="entry name" value="ACYL-ACTIVATING ENZYME 8-RELATED"/>
    <property type="match status" value="1"/>
</dbReference>
<keyword evidence="3" id="KW-0436">Ligase</keyword>
<evidence type="ECO:0000259" key="5">
    <source>
        <dbReference type="PROSITE" id="PS50835"/>
    </source>
</evidence>
<dbReference type="NCBIfam" id="NF006020">
    <property type="entry name" value="PRK08162.1"/>
    <property type="match status" value="1"/>
</dbReference>
<dbReference type="PANTHER" id="PTHR43859">
    <property type="entry name" value="ACYL-ACTIVATING ENZYME"/>
    <property type="match status" value="1"/>
</dbReference>
<dbReference type="InterPro" id="IPR007110">
    <property type="entry name" value="Ig-like_dom"/>
</dbReference>
<dbReference type="PROSITE" id="PS50835">
    <property type="entry name" value="IG_LIKE"/>
    <property type="match status" value="1"/>
</dbReference>
<dbReference type="FunFam" id="3.40.50.12780:FF:000003">
    <property type="entry name" value="Long-chain-fatty-acid--CoA ligase FadD"/>
    <property type="match status" value="1"/>
</dbReference>
<proteinExistence type="inferred from homology"/>